<protein>
    <recommendedName>
        <fullName evidence="1">T4 RNA ligase 1-like N-terminal domain-containing protein</fullName>
    </recommendedName>
</protein>
<proteinExistence type="predicted"/>
<name>A0A0P6W3Y4_9HYPH</name>
<sequence>MDFPRIETLSDVAPHVSYERGFVVARRGDHTVVDYVHTVSDTFTDAISLECRGLKFDRDGRLIGRPFHKFFNLGERQPVEAVDWSAPHRIHAKLDGSMIHPVLLDGALRFMTRMGETEQSARALRHAGAPEFDISRHLVEAGITPIFEFTAPENRIVLAYDRPQWTLLAAREMVSGLYLPHGEIERLAGRFGVALVEDHGTVDDAAAFVARVRAATGIEGYVLAFEDGHRLKLKTEAYVLRHKALSLVAFEKNVLGWICAGSVDDIVPLLPEAVADRVLDYRDQIGRGVAARAAEIEGFVAAHRDLPRKEFAARAVATFDPRLRGLAFSVLDGKDGRTLLLDLLAAASQSEPRVSAVRDLFGMHWSLQGLSLPDLEA</sequence>
<organism evidence="2 3">
    <name type="scientific">Prosthecodimorpha hirschii</name>
    <dbReference type="NCBI Taxonomy" id="665126"/>
    <lineage>
        <taxon>Bacteria</taxon>
        <taxon>Pseudomonadati</taxon>
        <taxon>Pseudomonadota</taxon>
        <taxon>Alphaproteobacteria</taxon>
        <taxon>Hyphomicrobiales</taxon>
        <taxon>Ancalomicrobiaceae</taxon>
        <taxon>Prosthecodimorpha</taxon>
    </lineage>
</organism>
<dbReference type="Proteomes" id="UP000048984">
    <property type="component" value="Unassembled WGS sequence"/>
</dbReference>
<evidence type="ECO:0000259" key="1">
    <source>
        <dbReference type="Pfam" id="PF09511"/>
    </source>
</evidence>
<dbReference type="Gene3D" id="1.10.3550.20">
    <property type="match status" value="1"/>
</dbReference>
<dbReference type="EMBL" id="LJYW01000001">
    <property type="protein sequence ID" value="KPL53907.1"/>
    <property type="molecule type" value="Genomic_DNA"/>
</dbReference>
<comment type="caution">
    <text evidence="2">The sequence shown here is derived from an EMBL/GenBank/DDBJ whole genome shotgun (WGS) entry which is preliminary data.</text>
</comment>
<keyword evidence="3" id="KW-1185">Reference proteome</keyword>
<dbReference type="Pfam" id="PF09511">
    <property type="entry name" value="RNA_lig_T4_1"/>
    <property type="match status" value="1"/>
</dbReference>
<evidence type="ECO:0000313" key="2">
    <source>
        <dbReference type="EMBL" id="KPL53907.1"/>
    </source>
</evidence>
<reference evidence="2 3" key="1">
    <citation type="submission" date="2015-09" db="EMBL/GenBank/DDBJ databases">
        <authorList>
            <person name="Jackson K.R."/>
            <person name="Lunt B.L."/>
            <person name="Fisher J.N.B."/>
            <person name="Gardner A.V."/>
            <person name="Bailey M.E."/>
            <person name="Deus L.M."/>
            <person name="Earl A.S."/>
            <person name="Gibby P.D."/>
            <person name="Hartmann K.A."/>
            <person name="Liu J.E."/>
            <person name="Manci A.M."/>
            <person name="Nielsen D.A."/>
            <person name="Solomon M.B."/>
            <person name="Breakwell D.P."/>
            <person name="Burnett S.H."/>
            <person name="Grose J.H."/>
        </authorList>
    </citation>
    <scope>NUCLEOTIDE SEQUENCE [LARGE SCALE GENOMIC DNA]</scope>
    <source>
        <strain evidence="2 3">16</strain>
    </source>
</reference>
<gene>
    <name evidence="2" type="ORF">ABB55_18225</name>
</gene>
<evidence type="ECO:0000313" key="3">
    <source>
        <dbReference type="Proteomes" id="UP000048984"/>
    </source>
</evidence>
<dbReference type="InterPro" id="IPR019039">
    <property type="entry name" value="T4-Rnl1-like_N"/>
</dbReference>
<reference evidence="2 3" key="2">
    <citation type="submission" date="2015-10" db="EMBL/GenBank/DDBJ databases">
        <title>Draft Genome Sequence of Prosthecomicrobium hirschii ATCC 27832.</title>
        <authorList>
            <person name="Daniel J."/>
            <person name="Givan S.A."/>
            <person name="Brun Y.V."/>
            <person name="Brown P.J."/>
        </authorList>
    </citation>
    <scope>NUCLEOTIDE SEQUENCE [LARGE SCALE GENOMIC DNA]</scope>
    <source>
        <strain evidence="2 3">16</strain>
    </source>
</reference>
<dbReference type="AlphaFoldDB" id="A0A0P6W3Y4"/>
<feature type="domain" description="T4 RNA ligase 1-like N-terminal" evidence="1">
    <location>
        <begin position="50"/>
        <end position="238"/>
    </location>
</feature>
<accession>A0A0P6W3Y4</accession>
<dbReference type="RefSeq" id="WP_054360072.1">
    <property type="nucleotide sequence ID" value="NZ_LJYW01000001.1"/>
</dbReference>
<dbReference type="STRING" id="665126.ABB55_18225"/>